<reference evidence="1" key="1">
    <citation type="submission" date="2021-05" db="EMBL/GenBank/DDBJ databases">
        <authorList>
            <person name="Scholz U."/>
            <person name="Mascher M."/>
            <person name="Fiebig A."/>
        </authorList>
    </citation>
    <scope>NUCLEOTIDE SEQUENCE [LARGE SCALE GENOMIC DNA]</scope>
</reference>
<reference evidence="1" key="2">
    <citation type="submission" date="2025-09" db="UniProtKB">
        <authorList>
            <consortium name="EnsemblPlants"/>
        </authorList>
    </citation>
    <scope>IDENTIFICATION</scope>
</reference>
<protein>
    <submittedName>
        <fullName evidence="1">Uncharacterized protein</fullName>
    </submittedName>
</protein>
<evidence type="ECO:0000313" key="2">
    <source>
        <dbReference type="Proteomes" id="UP001732700"/>
    </source>
</evidence>
<keyword evidence="2" id="KW-1185">Reference proteome</keyword>
<name>A0ACD5TIV6_AVESA</name>
<dbReference type="EnsemblPlants" id="AVESA.00010b.r2.1AG0060450.1">
    <property type="protein sequence ID" value="AVESA.00010b.r2.1AG0060450.1.CDS"/>
    <property type="gene ID" value="AVESA.00010b.r2.1AG0060450"/>
</dbReference>
<organism evidence="1 2">
    <name type="scientific">Avena sativa</name>
    <name type="common">Oat</name>
    <dbReference type="NCBI Taxonomy" id="4498"/>
    <lineage>
        <taxon>Eukaryota</taxon>
        <taxon>Viridiplantae</taxon>
        <taxon>Streptophyta</taxon>
        <taxon>Embryophyta</taxon>
        <taxon>Tracheophyta</taxon>
        <taxon>Spermatophyta</taxon>
        <taxon>Magnoliopsida</taxon>
        <taxon>Liliopsida</taxon>
        <taxon>Poales</taxon>
        <taxon>Poaceae</taxon>
        <taxon>BOP clade</taxon>
        <taxon>Pooideae</taxon>
        <taxon>Poodae</taxon>
        <taxon>Poeae</taxon>
        <taxon>Poeae Chloroplast Group 1 (Aveneae type)</taxon>
        <taxon>Aveninae</taxon>
        <taxon>Avena</taxon>
    </lineage>
</organism>
<accession>A0ACD5TIV6</accession>
<sequence>MHRQFAEIPLITLVLNYFIRVLFNTHSTHQLWPYLSKKSIACQCIKRVTLLERVVAAMAVAQMRRRGETCLVVAMVSYVLLLMASTGARAQLRVGFYDSSCPAAEIIAQQEVSKAVSADPGLAAGLLRLHFHDCFVGGCEASVLIDSTSGNTAEKDAGPNKSLRGFEVIDRIKARVEQACFGVVSCADILAFAARDGIAMAGGNGYQVPAGRRDGSVSRAQDTGGNLPPPTPNVQQLTQIFASKGLNQKDLVTLSGAHTIGGSHCSSFSSRLQTPSPTAQDPTMDPGYVAQLGQQCSSGASPGPLVPMDAVTPNTFDEGFYKGVMANRGLLASDQALLSDGNTALQVVTYANDPATFQSDFAAAMVKMGYIGALTGSSGKIRANCRVA</sequence>
<dbReference type="Proteomes" id="UP001732700">
    <property type="component" value="Chromosome 1A"/>
</dbReference>
<evidence type="ECO:0000313" key="1">
    <source>
        <dbReference type="EnsemblPlants" id="AVESA.00010b.r2.1AG0060450.1.CDS"/>
    </source>
</evidence>
<proteinExistence type="predicted"/>